<keyword evidence="4" id="KW-0862">Zinc</keyword>
<reference evidence="7" key="3">
    <citation type="journal article" date="2017" name="Plant Physiol. Biochem.">
        <title>Differential oxidative and antioxidative response of duckweed Lemna minor toward plant growth promoting/inhibiting bacteria.</title>
        <authorList>
            <person name="Ishizawa H."/>
            <person name="Kuroda M."/>
            <person name="Morikawa M."/>
            <person name="Ike M."/>
        </authorList>
    </citation>
    <scope>NUCLEOTIDE SEQUENCE [LARGE SCALE GENOMIC DNA]</scope>
    <source>
        <strain evidence="7">H3</strain>
    </source>
</reference>
<name>A0A3G9GJJ9_9NEIS</name>
<accession>A0A3G9GJJ9</accession>
<keyword evidence="7" id="KW-1185">Reference proteome</keyword>
<dbReference type="InterPro" id="IPR053138">
    <property type="entry name" value="N-alpha-Ac-DABA_deacetylase"/>
</dbReference>
<dbReference type="GO" id="GO:0046872">
    <property type="term" value="F:metal ion binding"/>
    <property type="evidence" value="ECO:0007669"/>
    <property type="project" value="UniProtKB-KW"/>
</dbReference>
<dbReference type="SUPFAM" id="SSF53187">
    <property type="entry name" value="Zn-dependent exopeptidases"/>
    <property type="match status" value="1"/>
</dbReference>
<evidence type="ECO:0000313" key="7">
    <source>
        <dbReference type="Proteomes" id="UP000198290"/>
    </source>
</evidence>
<dbReference type="Proteomes" id="UP000198290">
    <property type="component" value="Chromosome"/>
</dbReference>
<reference evidence="6 7" key="2">
    <citation type="journal article" date="2017" name="Genome Announc.">
        <title>Draft genome sequence of Aquitalea magnusonii strain H3, a plant growth-promoting bacterium of duckweed Lemna minor.</title>
        <authorList>
            <person name="Ishizawa H."/>
            <person name="Kuroda M."/>
            <person name="Ike M."/>
        </authorList>
    </citation>
    <scope>NUCLEOTIDE SEQUENCE [LARGE SCALE GENOMIC DNA]</scope>
    <source>
        <strain evidence="6 7">H3</strain>
    </source>
</reference>
<dbReference type="EMBL" id="AP018823">
    <property type="protein sequence ID" value="BBF85576.1"/>
    <property type="molecule type" value="Genomic_DNA"/>
</dbReference>
<dbReference type="Gene3D" id="3.40.630.10">
    <property type="entry name" value="Zn peptidases"/>
    <property type="match status" value="1"/>
</dbReference>
<protein>
    <submittedName>
        <fullName evidence="6">Succinylglutamate desuccinylase</fullName>
    </submittedName>
</protein>
<gene>
    <name evidence="6" type="ORF">DLM_1960</name>
</gene>
<evidence type="ECO:0000256" key="4">
    <source>
        <dbReference type="ARBA" id="ARBA00022833"/>
    </source>
</evidence>
<dbReference type="KEGG" id="amah:DLM_1960"/>
<feature type="domain" description="Succinylglutamate desuccinylase/Aspartoacylase catalytic" evidence="5">
    <location>
        <begin position="35"/>
        <end position="193"/>
    </location>
</feature>
<dbReference type="CDD" id="cd06250">
    <property type="entry name" value="M14_PaAOTO_like"/>
    <property type="match status" value="1"/>
</dbReference>
<evidence type="ECO:0000259" key="5">
    <source>
        <dbReference type="Pfam" id="PF24827"/>
    </source>
</evidence>
<proteinExistence type="predicted"/>
<dbReference type="InterPro" id="IPR055438">
    <property type="entry name" value="AstE_AspA_cat"/>
</dbReference>
<evidence type="ECO:0000256" key="3">
    <source>
        <dbReference type="ARBA" id="ARBA00022801"/>
    </source>
</evidence>
<dbReference type="OrthoDB" id="527673at2"/>
<evidence type="ECO:0000256" key="1">
    <source>
        <dbReference type="ARBA" id="ARBA00001947"/>
    </source>
</evidence>
<evidence type="ECO:0000313" key="6">
    <source>
        <dbReference type="EMBL" id="BBF85576.1"/>
    </source>
</evidence>
<organism evidence="6 7">
    <name type="scientific">Aquitalea magnusonii</name>
    <dbReference type="NCBI Taxonomy" id="332411"/>
    <lineage>
        <taxon>Bacteria</taxon>
        <taxon>Pseudomonadati</taxon>
        <taxon>Pseudomonadota</taxon>
        <taxon>Betaproteobacteria</taxon>
        <taxon>Neisseriales</taxon>
        <taxon>Chromobacteriaceae</taxon>
        <taxon>Aquitalea</taxon>
    </lineage>
</organism>
<dbReference type="PANTHER" id="PTHR37326:SF1">
    <property type="entry name" value="BLL3975 PROTEIN"/>
    <property type="match status" value="1"/>
</dbReference>
<keyword evidence="3" id="KW-0378">Hydrolase</keyword>
<evidence type="ECO:0000256" key="2">
    <source>
        <dbReference type="ARBA" id="ARBA00022723"/>
    </source>
</evidence>
<sequence>MRTETHPLLSSSLGTQRSITSFHFGPTGGSGGWPRKVYIQASLHAGEIPGMLVAHLLRQQFADLEARGLLQAEIVLVPVANPIGLAQQLHYQPQGRFDLETGENFNRLYSEPSAQIIPQLAQQLSADVDANRSIIRQALRSVIASQAVNSELQSLRQTLHLLAVDADLVLDLHCDFAGPVHIYAHSEHWPLVEDLAAHLQCATSLLADEYGVMPFDEAIFLPWARIRAALPQFPVPFDSVAVTVELRGEGDVNYTLAGQDSQAIVRYLTGRGVIAAATPVAVPPLPHPATPLQGSQTLIAPHAGVIVMRAELGSVVQLGDAIADVIDPISGSTTTLCAGTDGVFYVFARHPYVTRGATVAKIAGAAPLSKKNLLGA</sequence>
<dbReference type="RefSeq" id="WP_089083228.1">
    <property type="nucleotide sequence ID" value="NZ_AP018823.1"/>
</dbReference>
<dbReference type="STRING" id="332411.VI06_01670"/>
<comment type="cofactor">
    <cofactor evidence="1">
        <name>Zn(2+)</name>
        <dbReference type="ChEBI" id="CHEBI:29105"/>
    </cofactor>
</comment>
<dbReference type="AlphaFoldDB" id="A0A3G9GJJ9"/>
<dbReference type="Pfam" id="PF24827">
    <property type="entry name" value="AstE_AspA_cat"/>
    <property type="match status" value="1"/>
</dbReference>
<dbReference type="PANTHER" id="PTHR37326">
    <property type="entry name" value="BLL3975 PROTEIN"/>
    <property type="match status" value="1"/>
</dbReference>
<keyword evidence="2" id="KW-0479">Metal-binding</keyword>
<reference evidence="7" key="1">
    <citation type="journal article" date="2017" name="Biotechnol. Biofuels">
        <title>Evaluation of environmental bacterial communities as a factor affecting the growth of duckweed Lemna minor.</title>
        <authorList>
            <person name="Ishizawa H."/>
            <person name="Kuroda M."/>
            <person name="Morikawa M."/>
            <person name="Ike M."/>
        </authorList>
    </citation>
    <scope>NUCLEOTIDE SEQUENCE [LARGE SCALE GENOMIC DNA]</scope>
    <source>
        <strain evidence="7">H3</strain>
    </source>
</reference>
<dbReference type="GO" id="GO:0016788">
    <property type="term" value="F:hydrolase activity, acting on ester bonds"/>
    <property type="evidence" value="ECO:0007669"/>
    <property type="project" value="InterPro"/>
</dbReference>